<evidence type="ECO:0000313" key="1">
    <source>
        <dbReference type="Proteomes" id="UP000000437"/>
    </source>
</evidence>
<sequence>MVTVLGRLPVNVISSVLTNILRSQKLKRISSVGQELCGADSVDVMNSSGSEGPGVDASVEFVYCRGVVTELLKYGPKDLHTASKGPNSPKTLILVIPGNPGVVGFYKTYMWTLYQKFLQRYPVWAVSHAGHCMPPESFDMIEDASVTEKEDVFGLDGQIEHKLAFLRKHVPQGTNLLLIGHSIGCYIILEMMKRDPELKEPGCKVVMERTKRC</sequence>
<proteinExistence type="predicted"/>
<dbReference type="Proteomes" id="UP000000437">
    <property type="component" value="Chromosome 17"/>
</dbReference>
<accession>A0AC58HNE1</accession>
<dbReference type="RefSeq" id="XP_073783494.1">
    <property type="nucleotide sequence ID" value="XM_073927393.1"/>
</dbReference>
<reference evidence="2" key="1">
    <citation type="submission" date="2025-08" db="UniProtKB">
        <authorList>
            <consortium name="RefSeq"/>
        </authorList>
    </citation>
    <scope>IDENTIFICATION</scope>
    <source>
        <strain evidence="2">Tuebingen</strain>
        <tissue evidence="2">Fibroblasts and whole tissue</tissue>
    </source>
</reference>
<name>A0AC58HNE1_DANRE</name>
<gene>
    <name evidence="2" type="primary">ldah</name>
    <name evidence="2" type="synonym">si:ch211-117g17.4</name>
    <name evidence="2" type="synonym">zgc:195062</name>
</gene>
<organism evidence="1 2">
    <name type="scientific">Danio rerio</name>
    <name type="common">Zebrafish</name>
    <name type="synonym">Brachydanio rerio</name>
    <dbReference type="NCBI Taxonomy" id="7955"/>
    <lineage>
        <taxon>Eukaryota</taxon>
        <taxon>Metazoa</taxon>
        <taxon>Chordata</taxon>
        <taxon>Craniata</taxon>
        <taxon>Vertebrata</taxon>
        <taxon>Euteleostomi</taxon>
        <taxon>Actinopterygii</taxon>
        <taxon>Neopterygii</taxon>
        <taxon>Teleostei</taxon>
        <taxon>Ostariophysi</taxon>
        <taxon>Cypriniformes</taxon>
        <taxon>Danionidae</taxon>
        <taxon>Danioninae</taxon>
        <taxon>Danio</taxon>
    </lineage>
</organism>
<evidence type="ECO:0000313" key="2">
    <source>
        <dbReference type="RefSeq" id="XP_073783494.1"/>
    </source>
</evidence>
<keyword evidence="1" id="KW-1185">Reference proteome</keyword>
<keyword evidence="2" id="KW-0378">Hydrolase</keyword>
<protein>
    <submittedName>
        <fullName evidence="2">Lipid droplet-associated hydrolase isoform X1</fullName>
    </submittedName>
</protein>